<protein>
    <recommendedName>
        <fullName evidence="3 13">Flagellar biosynthetic protein FlhB</fullName>
    </recommendedName>
</protein>
<evidence type="ECO:0000256" key="12">
    <source>
        <dbReference type="ARBA" id="ARBA00025078"/>
    </source>
</evidence>
<feature type="transmembrane region" description="Helical" evidence="13">
    <location>
        <begin position="33"/>
        <end position="51"/>
    </location>
</feature>
<keyword evidence="11 13" id="KW-1006">Bacterial flagellum protein export</keyword>
<evidence type="ECO:0000256" key="9">
    <source>
        <dbReference type="ARBA" id="ARBA00022989"/>
    </source>
</evidence>
<keyword evidence="16" id="KW-1185">Reference proteome</keyword>
<keyword evidence="4 13" id="KW-0813">Transport</keyword>
<organism evidence="15 16">
    <name type="scientific">Salinivibrio costicola</name>
    <name type="common">Vibrio costicola</name>
    <dbReference type="NCBI Taxonomy" id="51367"/>
    <lineage>
        <taxon>Bacteria</taxon>
        <taxon>Pseudomonadati</taxon>
        <taxon>Pseudomonadota</taxon>
        <taxon>Gammaproteobacteria</taxon>
        <taxon>Vibrionales</taxon>
        <taxon>Vibrionaceae</taxon>
        <taxon>Salinivibrio</taxon>
    </lineage>
</organism>
<accession>A0ABX6K5F7</accession>
<keyword evidence="15" id="KW-0282">Flagellum</keyword>
<dbReference type="NCBIfam" id="TIGR00328">
    <property type="entry name" value="flhB"/>
    <property type="match status" value="1"/>
</dbReference>
<keyword evidence="6 13" id="KW-0812">Transmembrane</keyword>
<dbReference type="InterPro" id="IPR006135">
    <property type="entry name" value="T3SS_substrate_exporter"/>
</dbReference>
<dbReference type="EMBL" id="CP050266">
    <property type="protein sequence ID" value="QIR06709.1"/>
    <property type="molecule type" value="Genomic_DNA"/>
</dbReference>
<keyword evidence="5 13" id="KW-1003">Cell membrane</keyword>
<dbReference type="PANTHER" id="PTHR30531">
    <property type="entry name" value="FLAGELLAR BIOSYNTHETIC PROTEIN FLHB"/>
    <property type="match status" value="1"/>
</dbReference>
<comment type="similarity">
    <text evidence="2 13">Belongs to the type III secretion exporter family.</text>
</comment>
<keyword evidence="15" id="KW-0969">Cilium</keyword>
<reference evidence="15 16" key="1">
    <citation type="submission" date="2020-03" db="EMBL/GenBank/DDBJ databases">
        <title>Genome mining reveals the biosynthetic pathways of PHA and ectoines of the halophilic strain Salinivibrio costicola M318 isolated from fermented shrimp paste.</title>
        <authorList>
            <person name="Doan T.V."/>
            <person name="Tran L.T."/>
            <person name="Trieu T.A."/>
            <person name="Nguyen Q.V."/>
            <person name="Quach T.N."/>
            <person name="Phi T.Q."/>
            <person name="Kumar S."/>
        </authorList>
    </citation>
    <scope>NUCLEOTIDE SEQUENCE [LARGE SCALE GENOMIC DNA]</scope>
    <source>
        <strain evidence="15 16">M318</strain>
    </source>
</reference>
<keyword evidence="15" id="KW-0966">Cell projection</keyword>
<dbReference type="RefSeq" id="WP_069587152.1">
    <property type="nucleotide sequence ID" value="NZ_CP050266.1"/>
</dbReference>
<keyword evidence="8 13" id="KW-0653">Protein transport</keyword>
<dbReference type="InterPro" id="IPR029025">
    <property type="entry name" value="T3SS_substrate_exporter_C"/>
</dbReference>
<dbReference type="InterPro" id="IPR006136">
    <property type="entry name" value="FlhB"/>
</dbReference>
<evidence type="ECO:0000256" key="14">
    <source>
        <dbReference type="SAM" id="MobiDB-lite"/>
    </source>
</evidence>
<evidence type="ECO:0000256" key="4">
    <source>
        <dbReference type="ARBA" id="ARBA00022448"/>
    </source>
</evidence>
<comment type="subcellular location">
    <subcellularLocation>
        <location evidence="1">Cell membrane</location>
        <topology evidence="1">Multi-pass membrane protein</topology>
    </subcellularLocation>
</comment>
<dbReference type="PRINTS" id="PR00950">
    <property type="entry name" value="TYPE3IMSPROT"/>
</dbReference>
<dbReference type="Gene3D" id="6.10.250.2080">
    <property type="match status" value="1"/>
</dbReference>
<evidence type="ECO:0000256" key="7">
    <source>
        <dbReference type="ARBA" id="ARBA00022795"/>
    </source>
</evidence>
<keyword evidence="10 13" id="KW-0472">Membrane</keyword>
<comment type="function">
    <text evidence="12 13">Required for formation of the rod structure in the basal body of the flagellar apparatus. Together with FliI and FliH, may constitute the export apparatus of flagellin.</text>
</comment>
<keyword evidence="7 13" id="KW-1005">Bacterial flagellum biogenesis</keyword>
<feature type="region of interest" description="Disordered" evidence="14">
    <location>
        <begin position="1"/>
        <end position="27"/>
    </location>
</feature>
<evidence type="ECO:0000313" key="15">
    <source>
        <dbReference type="EMBL" id="QIR06709.1"/>
    </source>
</evidence>
<evidence type="ECO:0000256" key="3">
    <source>
        <dbReference type="ARBA" id="ARBA00021622"/>
    </source>
</evidence>
<name>A0ABX6K5F7_SALCS</name>
<keyword evidence="9 13" id="KW-1133">Transmembrane helix</keyword>
<evidence type="ECO:0000256" key="2">
    <source>
        <dbReference type="ARBA" id="ARBA00010690"/>
    </source>
</evidence>
<dbReference type="Pfam" id="PF01312">
    <property type="entry name" value="Bac_export_2"/>
    <property type="match status" value="1"/>
</dbReference>
<evidence type="ECO:0000256" key="5">
    <source>
        <dbReference type="ARBA" id="ARBA00022475"/>
    </source>
</evidence>
<dbReference type="Gene3D" id="3.40.1690.10">
    <property type="entry name" value="secretion proteins EscU"/>
    <property type="match status" value="1"/>
</dbReference>
<evidence type="ECO:0000256" key="10">
    <source>
        <dbReference type="ARBA" id="ARBA00023136"/>
    </source>
</evidence>
<dbReference type="PANTHER" id="PTHR30531:SF12">
    <property type="entry name" value="FLAGELLAR BIOSYNTHETIC PROTEIN FLHB"/>
    <property type="match status" value="1"/>
</dbReference>
<evidence type="ECO:0000256" key="11">
    <source>
        <dbReference type="ARBA" id="ARBA00023225"/>
    </source>
</evidence>
<proteinExistence type="inferred from homology"/>
<dbReference type="SUPFAM" id="SSF160544">
    <property type="entry name" value="EscU C-terminal domain-like"/>
    <property type="match status" value="1"/>
</dbReference>
<feature type="transmembrane region" description="Helical" evidence="13">
    <location>
        <begin position="189"/>
        <end position="214"/>
    </location>
</feature>
<feature type="region of interest" description="Disordered" evidence="14">
    <location>
        <begin position="357"/>
        <end position="378"/>
    </location>
</feature>
<feature type="transmembrane region" description="Helical" evidence="13">
    <location>
        <begin position="150"/>
        <end position="169"/>
    </location>
</feature>
<sequence>MAESDGQERTEDATPRRREQAREKGQVPRSRELASVAVLILGAVSLMWFGQSLGEALMALMTRLFTLSRAEVFDTSELMLVVVGELLHLILPLGLVLLLLFFSGLAGSAGLGGISFSWEAARPKLSKMSPIAGVKRMFGTQGLVELLKSILKVLLVGGVASYLVYINLQDFFELTIETFPQNLYHAMDILLNFVLLVCCSLLIVVAIDVPFQIWQHNEQLKMTKQEVKDEYKETEGRPEVKGRIRMLQREMAQRRMMAEVPQADVVVTNPEHYSVALRYNSDMDSAPVVVAKGSDFTALKIREIAAEHDVAIVPAPPLARALYFSTELEQQIPDGLFTAVAQVLAYVFQLKQYKKGRGRRPTRPEDAYLPIPPDLRHD</sequence>
<feature type="transmembrane region" description="Helical" evidence="13">
    <location>
        <begin position="89"/>
        <end position="118"/>
    </location>
</feature>
<evidence type="ECO:0000313" key="16">
    <source>
        <dbReference type="Proteomes" id="UP000501408"/>
    </source>
</evidence>
<evidence type="ECO:0000256" key="8">
    <source>
        <dbReference type="ARBA" id="ARBA00022927"/>
    </source>
</evidence>
<evidence type="ECO:0000256" key="6">
    <source>
        <dbReference type="ARBA" id="ARBA00022692"/>
    </source>
</evidence>
<gene>
    <name evidence="13 15" type="primary">flhB</name>
    <name evidence="15" type="ORF">HBA18_10205</name>
</gene>
<evidence type="ECO:0000256" key="13">
    <source>
        <dbReference type="RuleBase" id="RU364091"/>
    </source>
</evidence>
<evidence type="ECO:0000256" key="1">
    <source>
        <dbReference type="ARBA" id="ARBA00004651"/>
    </source>
</evidence>
<dbReference type="Proteomes" id="UP000501408">
    <property type="component" value="Chromosome 1"/>
</dbReference>